<feature type="region of interest" description="Disordered" evidence="1">
    <location>
        <begin position="1"/>
        <end position="30"/>
    </location>
</feature>
<proteinExistence type="predicted"/>
<sequence>MANRDRFGPDIVSSEDAQLQSLPGKTPSESAAIESYQERRFVWVSQPAINGTDTYEQPPRTSNDTHSESLTRLQTGYLRAIAALEARNSALGKELHNGRIAQRHTNDLANIHIAQQAAQLHLGAQKHIAQLQERNNVLSRELNVLRSRPSVPRVNNSQRAFFDEELAKKNKRIQDKNTRIIQLEDANRQLQNQLIAERKRNQNVGASATSGMAGATRRNGNPSHTQRRQSAYTGGTANPGMARATGGDTAPMHAQKKRKFDPPPGSHDNPLEL</sequence>
<dbReference type="OrthoDB" id="10380619at2759"/>
<dbReference type="EMBL" id="MU006220">
    <property type="protein sequence ID" value="KAF2829671.1"/>
    <property type="molecule type" value="Genomic_DNA"/>
</dbReference>
<dbReference type="AlphaFoldDB" id="A0A6A7A8P6"/>
<dbReference type="Proteomes" id="UP000799424">
    <property type="component" value="Unassembled WGS sequence"/>
</dbReference>
<name>A0A6A7A8P6_9PLEO</name>
<feature type="compositionally biased region" description="Polar residues" evidence="1">
    <location>
        <begin position="218"/>
        <end position="236"/>
    </location>
</feature>
<feature type="region of interest" description="Disordered" evidence="1">
    <location>
        <begin position="197"/>
        <end position="273"/>
    </location>
</feature>
<feature type="compositionally biased region" description="Low complexity" evidence="1">
    <location>
        <begin position="205"/>
        <end position="216"/>
    </location>
</feature>
<feature type="compositionally biased region" description="Polar residues" evidence="1">
    <location>
        <begin position="15"/>
        <end position="29"/>
    </location>
</feature>
<evidence type="ECO:0000313" key="3">
    <source>
        <dbReference type="Proteomes" id="UP000799424"/>
    </source>
</evidence>
<reference evidence="2" key="1">
    <citation type="journal article" date="2020" name="Stud. Mycol.">
        <title>101 Dothideomycetes genomes: a test case for predicting lifestyles and emergence of pathogens.</title>
        <authorList>
            <person name="Haridas S."/>
            <person name="Albert R."/>
            <person name="Binder M."/>
            <person name="Bloem J."/>
            <person name="Labutti K."/>
            <person name="Salamov A."/>
            <person name="Andreopoulos B."/>
            <person name="Baker S."/>
            <person name="Barry K."/>
            <person name="Bills G."/>
            <person name="Bluhm B."/>
            <person name="Cannon C."/>
            <person name="Castanera R."/>
            <person name="Culley D."/>
            <person name="Daum C."/>
            <person name="Ezra D."/>
            <person name="Gonzalez J."/>
            <person name="Henrissat B."/>
            <person name="Kuo A."/>
            <person name="Liang C."/>
            <person name="Lipzen A."/>
            <person name="Lutzoni F."/>
            <person name="Magnuson J."/>
            <person name="Mondo S."/>
            <person name="Nolan M."/>
            <person name="Ohm R."/>
            <person name="Pangilinan J."/>
            <person name="Park H.-J."/>
            <person name="Ramirez L."/>
            <person name="Alfaro M."/>
            <person name="Sun H."/>
            <person name="Tritt A."/>
            <person name="Yoshinaga Y."/>
            <person name="Zwiers L.-H."/>
            <person name="Turgeon B."/>
            <person name="Goodwin S."/>
            <person name="Spatafora J."/>
            <person name="Crous P."/>
            <person name="Grigoriev I."/>
        </authorList>
    </citation>
    <scope>NUCLEOTIDE SEQUENCE</scope>
    <source>
        <strain evidence="2">CBS 113818</strain>
    </source>
</reference>
<keyword evidence="3" id="KW-1185">Reference proteome</keyword>
<feature type="compositionally biased region" description="Polar residues" evidence="1">
    <location>
        <begin position="50"/>
        <end position="62"/>
    </location>
</feature>
<gene>
    <name evidence="2" type="ORF">CC86DRAFT_464193</name>
</gene>
<accession>A0A6A7A8P6</accession>
<feature type="region of interest" description="Disordered" evidence="1">
    <location>
        <begin position="50"/>
        <end position="69"/>
    </location>
</feature>
<evidence type="ECO:0000313" key="2">
    <source>
        <dbReference type="EMBL" id="KAF2829671.1"/>
    </source>
</evidence>
<organism evidence="2 3">
    <name type="scientific">Ophiobolus disseminans</name>
    <dbReference type="NCBI Taxonomy" id="1469910"/>
    <lineage>
        <taxon>Eukaryota</taxon>
        <taxon>Fungi</taxon>
        <taxon>Dikarya</taxon>
        <taxon>Ascomycota</taxon>
        <taxon>Pezizomycotina</taxon>
        <taxon>Dothideomycetes</taxon>
        <taxon>Pleosporomycetidae</taxon>
        <taxon>Pleosporales</taxon>
        <taxon>Pleosporineae</taxon>
        <taxon>Phaeosphaeriaceae</taxon>
        <taxon>Ophiobolus</taxon>
    </lineage>
</organism>
<protein>
    <submittedName>
        <fullName evidence="2">Uncharacterized protein</fullName>
    </submittedName>
</protein>
<evidence type="ECO:0000256" key="1">
    <source>
        <dbReference type="SAM" id="MobiDB-lite"/>
    </source>
</evidence>